<dbReference type="AlphaFoldDB" id="A0A383DRC7"/>
<evidence type="ECO:0000256" key="3">
    <source>
        <dbReference type="ARBA" id="ARBA00022692"/>
    </source>
</evidence>
<gene>
    <name evidence="6" type="ORF">METZ01_LOCUS499905</name>
</gene>
<sequence>ISQTHYNNNVRTDLEKPFIRLYQQGDSRWNIVANSGRISATLRGSEAAHLIELSGNVEVFSIDEFGNRTVLSTEFLSLDLDMETLETDQAVTLVTTNLKQSSIGMLADLGSDEIFFRRDNKGSYEQMSN</sequence>
<keyword evidence="4" id="KW-1133">Transmembrane helix</keyword>
<dbReference type="GO" id="GO:0017089">
    <property type="term" value="F:glycolipid transfer activity"/>
    <property type="evidence" value="ECO:0007669"/>
    <property type="project" value="TreeGrafter"/>
</dbReference>
<accession>A0A383DRC7</accession>
<dbReference type="Pfam" id="PF06835">
    <property type="entry name" value="LptC"/>
    <property type="match status" value="1"/>
</dbReference>
<keyword evidence="2" id="KW-0997">Cell inner membrane</keyword>
<evidence type="ECO:0000256" key="2">
    <source>
        <dbReference type="ARBA" id="ARBA00022519"/>
    </source>
</evidence>
<dbReference type="GO" id="GO:0015221">
    <property type="term" value="F:lipopolysaccharide transmembrane transporter activity"/>
    <property type="evidence" value="ECO:0007669"/>
    <property type="project" value="InterPro"/>
</dbReference>
<reference evidence="6" key="1">
    <citation type="submission" date="2018-05" db="EMBL/GenBank/DDBJ databases">
        <authorList>
            <person name="Lanie J.A."/>
            <person name="Ng W.-L."/>
            <person name="Kazmierczak K.M."/>
            <person name="Andrzejewski T.M."/>
            <person name="Davidsen T.M."/>
            <person name="Wayne K.J."/>
            <person name="Tettelin H."/>
            <person name="Glass J.I."/>
            <person name="Rusch D."/>
            <person name="Podicherti R."/>
            <person name="Tsui H.-C.T."/>
            <person name="Winkler M.E."/>
        </authorList>
    </citation>
    <scope>NUCLEOTIDE SEQUENCE</scope>
</reference>
<dbReference type="PANTHER" id="PTHR37481:SF1">
    <property type="entry name" value="LIPOPOLYSACCHARIDE EXPORT SYSTEM PROTEIN LPTC"/>
    <property type="match status" value="1"/>
</dbReference>
<keyword evidence="1" id="KW-1003">Cell membrane</keyword>
<evidence type="ECO:0000256" key="1">
    <source>
        <dbReference type="ARBA" id="ARBA00022475"/>
    </source>
</evidence>
<organism evidence="6">
    <name type="scientific">marine metagenome</name>
    <dbReference type="NCBI Taxonomy" id="408172"/>
    <lineage>
        <taxon>unclassified sequences</taxon>
        <taxon>metagenomes</taxon>
        <taxon>ecological metagenomes</taxon>
    </lineage>
</organism>
<dbReference type="InterPro" id="IPR010664">
    <property type="entry name" value="LipoPS_assembly_LptC-rel"/>
</dbReference>
<dbReference type="NCBIfam" id="TIGR04409">
    <property type="entry name" value="LptC_YrbK"/>
    <property type="match status" value="1"/>
</dbReference>
<name>A0A383DRC7_9ZZZZ</name>
<evidence type="ECO:0000256" key="5">
    <source>
        <dbReference type="ARBA" id="ARBA00023136"/>
    </source>
</evidence>
<keyword evidence="5" id="KW-0472">Membrane</keyword>
<evidence type="ECO:0000256" key="4">
    <source>
        <dbReference type="ARBA" id="ARBA00022989"/>
    </source>
</evidence>
<proteinExistence type="predicted"/>
<feature type="non-terminal residue" evidence="6">
    <location>
        <position position="1"/>
    </location>
</feature>
<dbReference type="EMBL" id="UINC01219543">
    <property type="protein sequence ID" value="SVE47051.1"/>
    <property type="molecule type" value="Genomic_DNA"/>
</dbReference>
<dbReference type="Gene3D" id="2.60.450.10">
    <property type="entry name" value="Lipopolysaccharide (LPS) transport protein A like domain"/>
    <property type="match status" value="1"/>
</dbReference>
<dbReference type="InterPro" id="IPR052363">
    <property type="entry name" value="LPS_export_LptC"/>
</dbReference>
<protein>
    <submittedName>
        <fullName evidence="6">Uncharacterized protein</fullName>
    </submittedName>
</protein>
<keyword evidence="3" id="KW-0812">Transmembrane</keyword>
<dbReference type="GO" id="GO:0030288">
    <property type="term" value="C:outer membrane-bounded periplasmic space"/>
    <property type="evidence" value="ECO:0007669"/>
    <property type="project" value="TreeGrafter"/>
</dbReference>
<dbReference type="GO" id="GO:0005886">
    <property type="term" value="C:plasma membrane"/>
    <property type="evidence" value="ECO:0007669"/>
    <property type="project" value="InterPro"/>
</dbReference>
<dbReference type="InterPro" id="IPR026265">
    <property type="entry name" value="LptC"/>
</dbReference>
<dbReference type="PANTHER" id="PTHR37481">
    <property type="entry name" value="LIPOPOLYSACCHARIDE EXPORT SYSTEM PROTEIN LPTC"/>
    <property type="match status" value="1"/>
</dbReference>
<evidence type="ECO:0000313" key="6">
    <source>
        <dbReference type="EMBL" id="SVE47051.1"/>
    </source>
</evidence>